<name>S8BMR5_DACHA</name>
<keyword evidence="3" id="KW-1185">Reference proteome</keyword>
<evidence type="ECO:0000313" key="2">
    <source>
        <dbReference type="EMBL" id="EPS36502.1"/>
    </source>
</evidence>
<reference evidence="2 3" key="1">
    <citation type="journal article" date="2013" name="PLoS Genet.">
        <title>Genomic mechanisms accounting for the adaptation to parasitism in nematode-trapping fungi.</title>
        <authorList>
            <person name="Meerupati T."/>
            <person name="Andersson K.M."/>
            <person name="Friman E."/>
            <person name="Kumar D."/>
            <person name="Tunlid A."/>
            <person name="Ahren D."/>
        </authorList>
    </citation>
    <scope>NUCLEOTIDE SEQUENCE [LARGE SCALE GENOMIC DNA]</scope>
    <source>
        <strain evidence="2 3">CBS 200.50</strain>
    </source>
</reference>
<gene>
    <name evidence="2" type="ORF">H072_9964</name>
</gene>
<sequence length="80" mass="7530">ELEVGPGRVGARAGAGAGAGAGAAVAIRAGQDPGPGPGTGLHEDGDGATLGPTAVRGAAPDPTHGEGSIPLAHLSHIRRN</sequence>
<dbReference type="HOGENOM" id="CLU_2596506_0_0_1"/>
<comment type="caution">
    <text evidence="2">The sequence shown here is derived from an EMBL/GenBank/DDBJ whole genome shotgun (WGS) entry which is preliminary data.</text>
</comment>
<evidence type="ECO:0000256" key="1">
    <source>
        <dbReference type="SAM" id="MobiDB-lite"/>
    </source>
</evidence>
<dbReference type="EMBL" id="AQGS01000883">
    <property type="protein sequence ID" value="EPS36502.1"/>
    <property type="molecule type" value="Genomic_DNA"/>
</dbReference>
<feature type="region of interest" description="Disordered" evidence="1">
    <location>
        <begin position="1"/>
        <end position="80"/>
    </location>
</feature>
<protein>
    <submittedName>
        <fullName evidence="2">Uncharacterized protein</fullName>
    </submittedName>
</protein>
<accession>S8BMR5</accession>
<feature type="non-terminal residue" evidence="2">
    <location>
        <position position="1"/>
    </location>
</feature>
<evidence type="ECO:0000313" key="3">
    <source>
        <dbReference type="Proteomes" id="UP000015100"/>
    </source>
</evidence>
<reference evidence="3" key="2">
    <citation type="submission" date="2013-04" db="EMBL/GenBank/DDBJ databases">
        <title>Genomic mechanisms accounting for the adaptation to parasitism in nematode-trapping fungi.</title>
        <authorList>
            <person name="Ahren D.G."/>
        </authorList>
    </citation>
    <scope>NUCLEOTIDE SEQUENCE [LARGE SCALE GENOMIC DNA]</scope>
    <source>
        <strain evidence="3">CBS 200.50</strain>
    </source>
</reference>
<dbReference type="Proteomes" id="UP000015100">
    <property type="component" value="Unassembled WGS sequence"/>
</dbReference>
<proteinExistence type="predicted"/>
<dbReference type="AlphaFoldDB" id="S8BMR5"/>
<feature type="compositionally biased region" description="Low complexity" evidence="1">
    <location>
        <begin position="1"/>
        <end position="12"/>
    </location>
</feature>
<organism evidence="2 3">
    <name type="scientific">Dactylellina haptotyla (strain CBS 200.50)</name>
    <name type="common">Nematode-trapping fungus</name>
    <name type="synonym">Monacrosporium haptotylum</name>
    <dbReference type="NCBI Taxonomy" id="1284197"/>
    <lineage>
        <taxon>Eukaryota</taxon>
        <taxon>Fungi</taxon>
        <taxon>Dikarya</taxon>
        <taxon>Ascomycota</taxon>
        <taxon>Pezizomycotina</taxon>
        <taxon>Orbiliomycetes</taxon>
        <taxon>Orbiliales</taxon>
        <taxon>Orbiliaceae</taxon>
        <taxon>Dactylellina</taxon>
    </lineage>
</organism>